<keyword evidence="4" id="KW-1185">Reference proteome</keyword>
<dbReference type="EC" id="3.1.1.5" evidence="3"/>
<dbReference type="AlphaFoldDB" id="A0A7W6J5N8"/>
<dbReference type="CDD" id="cd01822">
    <property type="entry name" value="Lysophospholipase_L1_like"/>
    <property type="match status" value="1"/>
</dbReference>
<proteinExistence type="predicted"/>
<dbReference type="Gene3D" id="3.40.50.1110">
    <property type="entry name" value="SGNH hydrolase"/>
    <property type="match status" value="1"/>
</dbReference>
<accession>A0A7W6J5N8</accession>
<dbReference type="EMBL" id="JACIEZ010000004">
    <property type="protein sequence ID" value="MBB4065261.1"/>
    <property type="molecule type" value="Genomic_DNA"/>
</dbReference>
<keyword evidence="1" id="KW-0732">Signal</keyword>
<feature type="signal peptide" evidence="1">
    <location>
        <begin position="1"/>
        <end position="25"/>
    </location>
</feature>
<dbReference type="PANTHER" id="PTHR30383:SF24">
    <property type="entry name" value="THIOESTERASE 1_PROTEASE 1_LYSOPHOSPHOLIPASE L1"/>
    <property type="match status" value="1"/>
</dbReference>
<dbReference type="GO" id="GO:0004622">
    <property type="term" value="F:phosphatidylcholine lysophospholipase activity"/>
    <property type="evidence" value="ECO:0007669"/>
    <property type="project" value="UniProtKB-EC"/>
</dbReference>
<sequence length="214" mass="22830">MRFKAVLRFCLMTLPLLAGFASAQAAPLKIVALGDSLMAGYELPADDAYPAKLQAALKARGIDAVVENGAVSGDTTADGLARLDWTIPDDADAVLVELGANDALRGVSPAEARANLKAILSRLKERGKPVMLFGMLAPPNMGAEYGEAFNAIYPELAREYDVPLYPFFLDGVITESSLKLSDGMHPNAKGVDRLVEKTLPAVEAFVKTIKPRAK</sequence>
<evidence type="ECO:0000313" key="3">
    <source>
        <dbReference type="EMBL" id="MBB4065261.1"/>
    </source>
</evidence>
<dbReference type="InterPro" id="IPR013830">
    <property type="entry name" value="SGNH_hydro"/>
</dbReference>
<dbReference type="Proteomes" id="UP000528286">
    <property type="component" value="Unassembled WGS sequence"/>
</dbReference>
<name>A0A7W6J5N8_9HYPH</name>
<dbReference type="InterPro" id="IPR051532">
    <property type="entry name" value="Ester_Hydrolysis_Enzymes"/>
</dbReference>
<evidence type="ECO:0000259" key="2">
    <source>
        <dbReference type="Pfam" id="PF13472"/>
    </source>
</evidence>
<reference evidence="3 4" key="1">
    <citation type="submission" date="2020-08" db="EMBL/GenBank/DDBJ databases">
        <title>Genomic Encyclopedia of Type Strains, Phase IV (KMG-IV): sequencing the most valuable type-strain genomes for metagenomic binning, comparative biology and taxonomic classification.</title>
        <authorList>
            <person name="Goeker M."/>
        </authorList>
    </citation>
    <scope>NUCLEOTIDE SEQUENCE [LARGE SCALE GENOMIC DNA]</scope>
    <source>
        <strain evidence="3 4">DSM 29853</strain>
    </source>
</reference>
<feature type="chain" id="PRO_5030673662" evidence="1">
    <location>
        <begin position="26"/>
        <end position="214"/>
    </location>
</feature>
<evidence type="ECO:0000313" key="4">
    <source>
        <dbReference type="Proteomes" id="UP000528286"/>
    </source>
</evidence>
<evidence type="ECO:0000256" key="1">
    <source>
        <dbReference type="SAM" id="SignalP"/>
    </source>
</evidence>
<feature type="domain" description="SGNH hydrolase-type esterase" evidence="2">
    <location>
        <begin position="32"/>
        <end position="191"/>
    </location>
</feature>
<dbReference type="Pfam" id="PF13472">
    <property type="entry name" value="Lipase_GDSL_2"/>
    <property type="match status" value="1"/>
</dbReference>
<dbReference type="PANTHER" id="PTHR30383">
    <property type="entry name" value="THIOESTERASE 1/PROTEASE 1/LYSOPHOSPHOLIPASE L1"/>
    <property type="match status" value="1"/>
</dbReference>
<gene>
    <name evidence="3" type="ORF">GGR23_002462</name>
</gene>
<protein>
    <submittedName>
        <fullName evidence="3">Acyl-CoA thioesterase-1</fullName>
        <ecNumber evidence="3">3.1.1.5</ecNumber>
        <ecNumber evidence="3">3.1.2.-</ecNumber>
    </submittedName>
</protein>
<comment type="caution">
    <text evidence="3">The sequence shown here is derived from an EMBL/GenBank/DDBJ whole genome shotgun (WGS) entry which is preliminary data.</text>
</comment>
<dbReference type="EC" id="3.1.2.-" evidence="3"/>
<dbReference type="InterPro" id="IPR036514">
    <property type="entry name" value="SGNH_hydro_sf"/>
</dbReference>
<keyword evidence="3" id="KW-0378">Hydrolase</keyword>
<dbReference type="SUPFAM" id="SSF52266">
    <property type="entry name" value="SGNH hydrolase"/>
    <property type="match status" value="1"/>
</dbReference>
<dbReference type="RefSeq" id="WP_183366558.1">
    <property type="nucleotide sequence ID" value="NZ_JACIEZ010000004.1"/>
</dbReference>
<organism evidence="3 4">
    <name type="scientific">Gellertiella hungarica</name>
    <dbReference type="NCBI Taxonomy" id="1572859"/>
    <lineage>
        <taxon>Bacteria</taxon>
        <taxon>Pseudomonadati</taxon>
        <taxon>Pseudomonadota</taxon>
        <taxon>Alphaproteobacteria</taxon>
        <taxon>Hyphomicrobiales</taxon>
        <taxon>Rhizobiaceae</taxon>
        <taxon>Gellertiella</taxon>
    </lineage>
</organism>